<sequence>MDNHFHLLLRHQRSGHLFQDRYKSIVCDKDNYLLELIRYIRLNPLRAGVLNRLEDLDSSAWTGHSVLMGHQELNGQQTDAALSLFCKGLTEARKEYRQFISEGFEAGPDIALDGGGKRRSRALDPVLGEEDLFDDRILGGGAGGQYRR</sequence>
<evidence type="ECO:0000313" key="2">
    <source>
        <dbReference type="Proteomes" id="UP001319827"/>
    </source>
</evidence>
<dbReference type="InterPro" id="IPR036515">
    <property type="entry name" value="Transposase_17_sf"/>
</dbReference>
<reference evidence="1 2" key="2">
    <citation type="journal article" date="2021" name="Int. J. Syst. Evol. Microbiol.">
        <title>Isolation and Polyphasic Characterization of Desulfuromonas versatilis sp. Nov., an Electrogenic Bacteria Capable of Versatile Metabolism Isolated from a Graphene Oxide-Reducing Enrichment Culture.</title>
        <authorList>
            <person name="Xie L."/>
            <person name="Yoshida N."/>
            <person name="Ishii S."/>
            <person name="Meng L."/>
        </authorList>
    </citation>
    <scope>NUCLEOTIDE SEQUENCE [LARGE SCALE GENOMIC DNA]</scope>
    <source>
        <strain evidence="1 2">NIT-T3</strain>
    </source>
</reference>
<gene>
    <name evidence="1" type="ORF">DESUT3_23660</name>
</gene>
<dbReference type="EMBL" id="AP024355">
    <property type="protein sequence ID" value="BCR05297.1"/>
    <property type="molecule type" value="Genomic_DNA"/>
</dbReference>
<accession>A0ABM8HX48</accession>
<dbReference type="Proteomes" id="UP001319827">
    <property type="component" value="Chromosome"/>
</dbReference>
<dbReference type="RefSeq" id="WP_221248730.1">
    <property type="nucleotide sequence ID" value="NZ_AP024355.1"/>
</dbReference>
<name>A0ABM8HX48_9BACT</name>
<evidence type="ECO:0008006" key="3">
    <source>
        <dbReference type="Google" id="ProtNLM"/>
    </source>
</evidence>
<dbReference type="PANTHER" id="PTHR34322:SF2">
    <property type="entry name" value="TRANSPOSASE IS200-LIKE DOMAIN-CONTAINING PROTEIN"/>
    <property type="match status" value="1"/>
</dbReference>
<dbReference type="PANTHER" id="PTHR34322">
    <property type="entry name" value="TRANSPOSASE, Y1_TNP DOMAIN-CONTAINING"/>
    <property type="match status" value="1"/>
</dbReference>
<dbReference type="SUPFAM" id="SSF143422">
    <property type="entry name" value="Transposase IS200-like"/>
    <property type="match status" value="1"/>
</dbReference>
<organism evidence="1 2">
    <name type="scientific">Desulfuromonas versatilis</name>
    <dbReference type="NCBI Taxonomy" id="2802975"/>
    <lineage>
        <taxon>Bacteria</taxon>
        <taxon>Pseudomonadati</taxon>
        <taxon>Thermodesulfobacteriota</taxon>
        <taxon>Desulfuromonadia</taxon>
        <taxon>Desulfuromonadales</taxon>
        <taxon>Desulfuromonadaceae</taxon>
        <taxon>Desulfuromonas</taxon>
    </lineage>
</organism>
<keyword evidence="2" id="KW-1185">Reference proteome</keyword>
<protein>
    <recommendedName>
        <fullName evidence="3">Transposase IS200-like domain-containing protein</fullName>
    </recommendedName>
</protein>
<evidence type="ECO:0000313" key="1">
    <source>
        <dbReference type="EMBL" id="BCR05297.1"/>
    </source>
</evidence>
<proteinExistence type="predicted"/>
<reference evidence="1 2" key="1">
    <citation type="journal article" date="2016" name="C (Basel)">
        <title>Selective Growth of and Electricity Production by Marine Exoelectrogenic Bacteria in Self-Aggregated Hydrogel of Microbially Reduced Graphene Oxide.</title>
        <authorList>
            <person name="Yoshida N."/>
            <person name="Goto Y."/>
            <person name="Miyata Y."/>
        </authorList>
    </citation>
    <scope>NUCLEOTIDE SEQUENCE [LARGE SCALE GENOMIC DNA]</scope>
    <source>
        <strain evidence="1 2">NIT-T3</strain>
    </source>
</reference>
<dbReference type="Gene3D" id="3.30.70.1290">
    <property type="entry name" value="Transposase IS200-like"/>
    <property type="match status" value="1"/>
</dbReference>